<sequence>MTITRGRRTEDSGNVLLRFNLHMEKRGFKFNVLTGHENEASIDSIQLVLDGSAQWLIFSKRHWDCIGNWKSVRISVLKLWKMQIYVEISTNNDISKLLSATMGINSGFTPKQATIVPEITGLAESSELQNPFFPQEKCVSAEAKKNQEKLSTDTKQRIEERNKKKKNSGLIPDLQNWKIFCNLLIAMNKGNLQNRLQ</sequence>
<dbReference type="EMBL" id="OY731406">
    <property type="protein sequence ID" value="CAJ1973515.1"/>
    <property type="molecule type" value="Genomic_DNA"/>
</dbReference>
<protein>
    <submittedName>
        <fullName evidence="2">Uncharacterized protein</fullName>
    </submittedName>
</protein>
<evidence type="ECO:0000313" key="2">
    <source>
        <dbReference type="EMBL" id="CAJ1973515.1"/>
    </source>
</evidence>
<proteinExistence type="predicted"/>
<organism evidence="2 3">
    <name type="scientific">Sphenostylis stenocarpa</name>
    <dbReference type="NCBI Taxonomy" id="92480"/>
    <lineage>
        <taxon>Eukaryota</taxon>
        <taxon>Viridiplantae</taxon>
        <taxon>Streptophyta</taxon>
        <taxon>Embryophyta</taxon>
        <taxon>Tracheophyta</taxon>
        <taxon>Spermatophyta</taxon>
        <taxon>Magnoliopsida</taxon>
        <taxon>eudicotyledons</taxon>
        <taxon>Gunneridae</taxon>
        <taxon>Pentapetalae</taxon>
        <taxon>rosids</taxon>
        <taxon>fabids</taxon>
        <taxon>Fabales</taxon>
        <taxon>Fabaceae</taxon>
        <taxon>Papilionoideae</taxon>
        <taxon>50 kb inversion clade</taxon>
        <taxon>NPAAA clade</taxon>
        <taxon>indigoferoid/millettioid clade</taxon>
        <taxon>Phaseoleae</taxon>
        <taxon>Sphenostylis</taxon>
    </lineage>
</organism>
<dbReference type="Gramene" id="rna-AYBTSS11_LOCUS25579">
    <property type="protein sequence ID" value="CAJ1973515.1"/>
    <property type="gene ID" value="gene-AYBTSS11_LOCUS25579"/>
</dbReference>
<accession>A0AA86T3U3</accession>
<reference evidence="2" key="1">
    <citation type="submission" date="2023-10" db="EMBL/GenBank/DDBJ databases">
        <authorList>
            <person name="Domelevo Entfellner J.-B."/>
        </authorList>
    </citation>
    <scope>NUCLEOTIDE SEQUENCE</scope>
</reference>
<keyword evidence="3" id="KW-1185">Reference proteome</keyword>
<feature type="compositionally biased region" description="Basic and acidic residues" evidence="1">
    <location>
        <begin position="143"/>
        <end position="162"/>
    </location>
</feature>
<dbReference type="AlphaFoldDB" id="A0AA86T3U3"/>
<dbReference type="Proteomes" id="UP001189624">
    <property type="component" value="Chromosome 9"/>
</dbReference>
<gene>
    <name evidence="2" type="ORF">AYBTSS11_LOCUS25579</name>
</gene>
<name>A0AA86T3U3_9FABA</name>
<evidence type="ECO:0000313" key="3">
    <source>
        <dbReference type="Proteomes" id="UP001189624"/>
    </source>
</evidence>
<evidence type="ECO:0000256" key="1">
    <source>
        <dbReference type="SAM" id="MobiDB-lite"/>
    </source>
</evidence>
<feature type="region of interest" description="Disordered" evidence="1">
    <location>
        <begin position="143"/>
        <end position="165"/>
    </location>
</feature>